<accession>A0A9K3Q1Z3</accession>
<name>A0A9K3Q1Z3_9STRA</name>
<keyword evidence="3" id="KW-1185">Reference proteome</keyword>
<dbReference type="AlphaFoldDB" id="A0A9K3Q1Z3"/>
<evidence type="ECO:0000313" key="2">
    <source>
        <dbReference type="EMBL" id="KAG7367931.1"/>
    </source>
</evidence>
<protein>
    <submittedName>
        <fullName evidence="2">Uncharacterized protein</fullName>
    </submittedName>
</protein>
<sequence>MVHEPEKWYDYRRGEWPALPTDHQWIPIELKHIGNAPFYIFCSCSENITTLTLAPIQVHWDNQALVDYCNDAREQSCPQFPNDALKASWDMLQAVVRLAKLLPQIIIHKIKGHRDRQVALDKLSRPAKLNVQADKLVDIDWQSHERFVNTFKDGPHIFLVKFLHGWLPVGKEVFRTPVGAHPAISPSKVSNISSHALTQNVATSIRCRNTAGPLQIAASAQLTKSLSSHKDRTSMQPDTDDGITTTYANTDNSPHQYMFPSPQNHIPHYNVGDNNHNSESSLDVKQPDNHSNPTTIKTDKQTHRHIKMLIAIS</sequence>
<organism evidence="2 3">
    <name type="scientific">Nitzschia inconspicua</name>
    <dbReference type="NCBI Taxonomy" id="303405"/>
    <lineage>
        <taxon>Eukaryota</taxon>
        <taxon>Sar</taxon>
        <taxon>Stramenopiles</taxon>
        <taxon>Ochrophyta</taxon>
        <taxon>Bacillariophyta</taxon>
        <taxon>Bacillariophyceae</taxon>
        <taxon>Bacillariophycidae</taxon>
        <taxon>Bacillariales</taxon>
        <taxon>Bacillariaceae</taxon>
        <taxon>Nitzschia</taxon>
    </lineage>
</organism>
<feature type="compositionally biased region" description="Polar residues" evidence="1">
    <location>
        <begin position="234"/>
        <end position="255"/>
    </location>
</feature>
<gene>
    <name evidence="2" type="ORF">IV203_030674</name>
</gene>
<dbReference type="Proteomes" id="UP000693970">
    <property type="component" value="Unassembled WGS sequence"/>
</dbReference>
<reference evidence="2" key="2">
    <citation type="submission" date="2021-04" db="EMBL/GenBank/DDBJ databases">
        <authorList>
            <person name="Podell S."/>
        </authorList>
    </citation>
    <scope>NUCLEOTIDE SEQUENCE</scope>
    <source>
        <strain evidence="2">Hildebrandi</strain>
    </source>
</reference>
<feature type="compositionally biased region" description="Polar residues" evidence="1">
    <location>
        <begin position="272"/>
        <end position="296"/>
    </location>
</feature>
<evidence type="ECO:0000313" key="3">
    <source>
        <dbReference type="Proteomes" id="UP000693970"/>
    </source>
</evidence>
<evidence type="ECO:0000256" key="1">
    <source>
        <dbReference type="SAM" id="MobiDB-lite"/>
    </source>
</evidence>
<proteinExistence type="predicted"/>
<comment type="caution">
    <text evidence="2">The sequence shown here is derived from an EMBL/GenBank/DDBJ whole genome shotgun (WGS) entry which is preliminary data.</text>
</comment>
<feature type="region of interest" description="Disordered" evidence="1">
    <location>
        <begin position="223"/>
        <end position="302"/>
    </location>
</feature>
<dbReference type="EMBL" id="JAGRRH010000006">
    <property type="protein sequence ID" value="KAG7367931.1"/>
    <property type="molecule type" value="Genomic_DNA"/>
</dbReference>
<reference evidence="2" key="1">
    <citation type="journal article" date="2021" name="Sci. Rep.">
        <title>Diploid genomic architecture of Nitzschia inconspicua, an elite biomass production diatom.</title>
        <authorList>
            <person name="Oliver A."/>
            <person name="Podell S."/>
            <person name="Pinowska A."/>
            <person name="Traller J.C."/>
            <person name="Smith S.R."/>
            <person name="McClure R."/>
            <person name="Beliaev A."/>
            <person name="Bohutskyi P."/>
            <person name="Hill E.A."/>
            <person name="Rabines A."/>
            <person name="Zheng H."/>
            <person name="Allen L.Z."/>
            <person name="Kuo A."/>
            <person name="Grigoriev I.V."/>
            <person name="Allen A.E."/>
            <person name="Hazlebeck D."/>
            <person name="Allen E.E."/>
        </authorList>
    </citation>
    <scope>NUCLEOTIDE SEQUENCE</scope>
    <source>
        <strain evidence="2">Hildebrandi</strain>
    </source>
</reference>